<keyword evidence="2" id="KW-1185">Reference proteome</keyword>
<reference evidence="1 2" key="1">
    <citation type="journal article" date="2011" name="J. Bacteriol.">
        <title>Genome sequence of 'Pedosphaera parvula' Ellin514, an aerobic Verrucomicrobial isolate from pasture soil.</title>
        <authorList>
            <person name="Kant R."/>
            <person name="van Passel M.W."/>
            <person name="Sangwan P."/>
            <person name="Palva A."/>
            <person name="Lucas S."/>
            <person name="Copeland A."/>
            <person name="Lapidus A."/>
            <person name="Glavina Del Rio T."/>
            <person name="Dalin E."/>
            <person name="Tice H."/>
            <person name="Bruce D."/>
            <person name="Goodwin L."/>
            <person name="Pitluck S."/>
            <person name="Chertkov O."/>
            <person name="Larimer F.W."/>
            <person name="Land M.L."/>
            <person name="Hauser L."/>
            <person name="Brettin T.S."/>
            <person name="Detter J.C."/>
            <person name="Han S."/>
            <person name="de Vos W.M."/>
            <person name="Janssen P.H."/>
            <person name="Smidt H."/>
        </authorList>
    </citation>
    <scope>NUCLEOTIDE SEQUENCE [LARGE SCALE GENOMIC DNA]</scope>
    <source>
        <strain evidence="1 2">Ellin514</strain>
    </source>
</reference>
<dbReference type="AlphaFoldDB" id="B9XG67"/>
<accession>B9XG67</accession>
<sequence>MDFRGDTANGVVLGEYVCSGYIYSANVGWINLGSGSPTNGVQYLNLSSSDFGVNHDGLGNLRGYAYGANIGWINFENTGAPKIDLKTGKLSGSIYSANVGWIGLSNAFAFVQTDFIQGGTDSDHNGLPDAWEIQHFGHIGVNPAADADGDGMSNLQEYLADTDPLNSNDKLVITSYATSSGGTSVNLSWSSHPTRSYYVQKRLDLNPSTLWFDSGLSLVSATGTTTSAGFGDTNAPSRLHRVQAIRPLAP</sequence>
<evidence type="ECO:0000313" key="2">
    <source>
        <dbReference type="Proteomes" id="UP000003688"/>
    </source>
</evidence>
<organism evidence="1 2">
    <name type="scientific">Pedosphaera parvula (strain Ellin514)</name>
    <dbReference type="NCBI Taxonomy" id="320771"/>
    <lineage>
        <taxon>Bacteria</taxon>
        <taxon>Pseudomonadati</taxon>
        <taxon>Verrucomicrobiota</taxon>
        <taxon>Pedosphaerae</taxon>
        <taxon>Pedosphaerales</taxon>
        <taxon>Pedosphaeraceae</taxon>
        <taxon>Pedosphaera</taxon>
    </lineage>
</organism>
<gene>
    <name evidence="1" type="ORF">Cflav_PD3946</name>
</gene>
<evidence type="ECO:0000313" key="1">
    <source>
        <dbReference type="EMBL" id="EEF61229.1"/>
    </source>
</evidence>
<proteinExistence type="predicted"/>
<protein>
    <submittedName>
        <fullName evidence="1">Uncharacterized protein</fullName>
    </submittedName>
</protein>
<dbReference type="Proteomes" id="UP000003688">
    <property type="component" value="Unassembled WGS sequence"/>
</dbReference>
<comment type="caution">
    <text evidence="1">The sequence shown here is derived from an EMBL/GenBank/DDBJ whole genome shotgun (WGS) entry which is preliminary data.</text>
</comment>
<name>B9XG67_PEDPL</name>
<dbReference type="EMBL" id="ABOX02000011">
    <property type="protein sequence ID" value="EEF61229.1"/>
    <property type="molecule type" value="Genomic_DNA"/>
</dbReference>